<feature type="transmembrane region" description="Helical" evidence="1">
    <location>
        <begin position="162"/>
        <end position="180"/>
    </location>
</feature>
<dbReference type="Proteomes" id="UP000294894">
    <property type="component" value="Chromosome"/>
</dbReference>
<accession>A0A4P7GPC7</accession>
<name>A0A4P7GPC7_9ACTN</name>
<feature type="transmembrane region" description="Helical" evidence="1">
    <location>
        <begin position="122"/>
        <end position="142"/>
    </location>
</feature>
<dbReference type="KEGG" id="noy:EXE57_18745"/>
<dbReference type="AlphaFoldDB" id="A0A4P7GPC7"/>
<reference evidence="2 3" key="1">
    <citation type="submission" date="2019-03" db="EMBL/GenBank/DDBJ databases">
        <title>Three New Species of Nocardioides, Nocardioides euryhalodurans sp. nov., Nocardioides seonyuensis sp. nov. and Nocardioides eburneoflavus sp. nov., Iolated from Soil.</title>
        <authorList>
            <person name="Roh S.G."/>
            <person name="Lee C."/>
            <person name="Kim M.-K."/>
            <person name="Kim S.B."/>
        </authorList>
    </citation>
    <scope>NUCLEOTIDE SEQUENCE [LARGE SCALE GENOMIC DNA]</scope>
    <source>
        <strain evidence="2 3">MMS17-SY117</strain>
    </source>
</reference>
<dbReference type="InterPro" id="IPR014509">
    <property type="entry name" value="YjdF-like"/>
</dbReference>
<organism evidence="2 3">
    <name type="scientific">Nocardioides euryhalodurans</name>
    <dbReference type="NCBI Taxonomy" id="2518370"/>
    <lineage>
        <taxon>Bacteria</taxon>
        <taxon>Bacillati</taxon>
        <taxon>Actinomycetota</taxon>
        <taxon>Actinomycetes</taxon>
        <taxon>Propionibacteriales</taxon>
        <taxon>Nocardioidaceae</taxon>
        <taxon>Nocardioides</taxon>
    </lineage>
</organism>
<dbReference type="OrthoDB" id="5179615at2"/>
<dbReference type="RefSeq" id="WP_135080185.1">
    <property type="nucleotide sequence ID" value="NZ_CP038267.1"/>
</dbReference>
<feature type="transmembrane region" description="Helical" evidence="1">
    <location>
        <begin position="65"/>
        <end position="85"/>
    </location>
</feature>
<feature type="transmembrane region" description="Helical" evidence="1">
    <location>
        <begin position="97"/>
        <end position="115"/>
    </location>
</feature>
<evidence type="ECO:0000256" key="1">
    <source>
        <dbReference type="SAM" id="Phobius"/>
    </source>
</evidence>
<evidence type="ECO:0000313" key="2">
    <source>
        <dbReference type="EMBL" id="QBR94096.1"/>
    </source>
</evidence>
<gene>
    <name evidence="2" type="ORF">EXE57_18745</name>
</gene>
<evidence type="ECO:0000313" key="3">
    <source>
        <dbReference type="Proteomes" id="UP000294894"/>
    </source>
</evidence>
<keyword evidence="1" id="KW-0472">Membrane</keyword>
<keyword evidence="3" id="KW-1185">Reference proteome</keyword>
<proteinExistence type="predicted"/>
<keyword evidence="1" id="KW-0812">Transmembrane</keyword>
<sequence>MTGSRAAALAITIGVLTLGQLLLGTVSGWEQYDGKGFGWRLLAYPVLMIAVPLLWRVLRRGEPVPWGAVSLVWLAFLLDVSGNTADLFDQLAWWDDAMHFLNWGLLCGGLGLMLVPRRLPAWLVVLVVAGLGALLAIGWELGEWYTFIRRGVELDTAYEDTLGDLALGTLGATVAGVVLARHRRAAEAGTGGAA</sequence>
<feature type="transmembrane region" description="Helical" evidence="1">
    <location>
        <begin position="38"/>
        <end position="58"/>
    </location>
</feature>
<protein>
    <recommendedName>
        <fullName evidence="4">DUF2238 domain-containing protein</fullName>
    </recommendedName>
</protein>
<keyword evidence="1" id="KW-1133">Transmembrane helix</keyword>
<dbReference type="EMBL" id="CP038267">
    <property type="protein sequence ID" value="QBR94096.1"/>
    <property type="molecule type" value="Genomic_DNA"/>
</dbReference>
<evidence type="ECO:0008006" key="4">
    <source>
        <dbReference type="Google" id="ProtNLM"/>
    </source>
</evidence>
<dbReference type="Pfam" id="PF09997">
    <property type="entry name" value="DUF2238"/>
    <property type="match status" value="1"/>
</dbReference>